<organism evidence="6 7">
    <name type="scientific">Nicotiana tabacum</name>
    <name type="common">Common tobacco</name>
    <dbReference type="NCBI Taxonomy" id="4097"/>
    <lineage>
        <taxon>Eukaryota</taxon>
        <taxon>Viridiplantae</taxon>
        <taxon>Streptophyta</taxon>
        <taxon>Embryophyta</taxon>
        <taxon>Tracheophyta</taxon>
        <taxon>Spermatophyta</taxon>
        <taxon>Magnoliopsida</taxon>
        <taxon>eudicotyledons</taxon>
        <taxon>Gunneridae</taxon>
        <taxon>Pentapetalae</taxon>
        <taxon>asterids</taxon>
        <taxon>lamiids</taxon>
        <taxon>Solanales</taxon>
        <taxon>Solanaceae</taxon>
        <taxon>Nicotianoideae</taxon>
        <taxon>Nicotianeae</taxon>
        <taxon>Nicotiana</taxon>
    </lineage>
</organism>
<dbReference type="GO" id="GO:0006629">
    <property type="term" value="P:lipid metabolic process"/>
    <property type="evidence" value="ECO:0007669"/>
    <property type="project" value="InterPro"/>
</dbReference>
<dbReference type="PANTHER" id="PTHR22958">
    <property type="entry name" value="GLYCEROPHOSPHORYL DIESTER PHOSPHODIESTERASE"/>
    <property type="match status" value="1"/>
</dbReference>
<protein>
    <recommendedName>
        <fullName evidence="1">glycerophosphodiester phosphodiesterase</fullName>
        <ecNumber evidence="1">3.1.4.46</ecNumber>
    </recommendedName>
</protein>
<dbReference type="PANTHER" id="PTHR22958:SF34">
    <property type="entry name" value="GLYCEROPHOSPHODIESTER PHOSPHODIESTERASE GDPD3"/>
    <property type="match status" value="1"/>
</dbReference>
<dbReference type="KEGG" id="nta:107811894"/>
<reference evidence="6" key="1">
    <citation type="journal article" date="2014" name="Nat. Commun.">
        <title>The tobacco genome sequence and its comparison with those of tomato and potato.</title>
        <authorList>
            <person name="Sierro N."/>
            <person name="Battey J.N."/>
            <person name="Ouadi S."/>
            <person name="Bakaher N."/>
            <person name="Bovet L."/>
            <person name="Willig A."/>
            <person name="Goepfert S."/>
            <person name="Peitsch M.C."/>
            <person name="Ivanov N.V."/>
        </authorList>
    </citation>
    <scope>NUCLEOTIDE SEQUENCE [LARGE SCALE GENOMIC DNA]</scope>
</reference>
<evidence type="ECO:0000256" key="2">
    <source>
        <dbReference type="ARBA" id="ARBA00022798"/>
    </source>
</evidence>
<evidence type="ECO:0000256" key="1">
    <source>
        <dbReference type="ARBA" id="ARBA00012247"/>
    </source>
</evidence>
<dbReference type="InterPro" id="IPR051578">
    <property type="entry name" value="GDPD"/>
</dbReference>
<dbReference type="GO" id="GO:0008889">
    <property type="term" value="F:glycerophosphodiester phosphodiesterase activity"/>
    <property type="evidence" value="ECO:0007669"/>
    <property type="project" value="UniProtKB-EC"/>
</dbReference>
<dbReference type="Gene3D" id="3.20.20.190">
    <property type="entry name" value="Phosphatidylinositol (PI) phosphodiesterase"/>
    <property type="match status" value="1"/>
</dbReference>
<evidence type="ECO:0000259" key="5">
    <source>
        <dbReference type="PROSITE" id="PS51704"/>
    </source>
</evidence>
<evidence type="ECO:0000313" key="7">
    <source>
        <dbReference type="RefSeq" id="XP_016492372.1"/>
    </source>
</evidence>
<evidence type="ECO:0000256" key="4">
    <source>
        <dbReference type="ARBA" id="ARBA00047512"/>
    </source>
</evidence>
<keyword evidence="6" id="KW-1185">Reference proteome</keyword>
<dbReference type="GO" id="GO:0006071">
    <property type="term" value="P:glycerol metabolic process"/>
    <property type="evidence" value="ECO:0007669"/>
    <property type="project" value="UniProtKB-KW"/>
</dbReference>
<sequence>MASFMRSCDRRSKAIKENTLCSFNEAAKFNVDFIEFDVQVTRDGHPVIFHDIFILTQEEGKLIEKRVTAGYSIRFYFNCCEATGIRTLSPWVKA</sequence>
<dbReference type="RefSeq" id="XP_016492372.1">
    <property type="nucleotide sequence ID" value="XM_016636886.1"/>
</dbReference>
<gene>
    <name evidence="7" type="primary">LOC107811894</name>
</gene>
<dbReference type="GeneID" id="107811894"/>
<dbReference type="OrthoDB" id="786537at2759"/>
<dbReference type="EC" id="3.1.4.46" evidence="1"/>
<dbReference type="Proteomes" id="UP000790787">
    <property type="component" value="Chromosome 7"/>
</dbReference>
<dbReference type="Pfam" id="PF03009">
    <property type="entry name" value="GDPD"/>
    <property type="match status" value="1"/>
</dbReference>
<dbReference type="STRING" id="4097.A0A1S4BU18"/>
<dbReference type="PROSITE" id="PS51704">
    <property type="entry name" value="GP_PDE"/>
    <property type="match status" value="1"/>
</dbReference>
<evidence type="ECO:0000256" key="3">
    <source>
        <dbReference type="ARBA" id="ARBA00022801"/>
    </source>
</evidence>
<dbReference type="AlphaFoldDB" id="A0A1S4BU18"/>
<keyword evidence="2" id="KW-0319">Glycerol metabolism</keyword>
<keyword evidence="3" id="KW-0378">Hydrolase</keyword>
<dbReference type="SUPFAM" id="SSF51695">
    <property type="entry name" value="PLC-like phosphodiesterases"/>
    <property type="match status" value="1"/>
</dbReference>
<dbReference type="PaxDb" id="4097-A0A1S4BU18"/>
<dbReference type="RefSeq" id="XP_016492372.1">
    <property type="nucleotide sequence ID" value="XM_016636886.2"/>
</dbReference>
<comment type="catalytic activity">
    <reaction evidence="4">
        <text>a sn-glycero-3-phosphodiester + H2O = an alcohol + sn-glycerol 3-phosphate + H(+)</text>
        <dbReference type="Rhea" id="RHEA:12969"/>
        <dbReference type="ChEBI" id="CHEBI:15377"/>
        <dbReference type="ChEBI" id="CHEBI:15378"/>
        <dbReference type="ChEBI" id="CHEBI:30879"/>
        <dbReference type="ChEBI" id="CHEBI:57597"/>
        <dbReference type="ChEBI" id="CHEBI:83408"/>
        <dbReference type="EC" id="3.1.4.46"/>
    </reaction>
</comment>
<proteinExistence type="predicted"/>
<dbReference type="InterPro" id="IPR017946">
    <property type="entry name" value="PLC-like_Pdiesterase_TIM-brl"/>
</dbReference>
<evidence type="ECO:0000313" key="6">
    <source>
        <dbReference type="Proteomes" id="UP000790787"/>
    </source>
</evidence>
<name>A0A1S4BU18_TOBAC</name>
<reference evidence="7" key="2">
    <citation type="submission" date="2025-08" db="UniProtKB">
        <authorList>
            <consortium name="RefSeq"/>
        </authorList>
    </citation>
    <scope>IDENTIFICATION</scope>
    <source>
        <tissue evidence="7">Leaf</tissue>
    </source>
</reference>
<feature type="domain" description="GP-PDE" evidence="5">
    <location>
        <begin position="1"/>
        <end position="94"/>
    </location>
</feature>
<accession>A0A1S4BU18</accession>
<dbReference type="InterPro" id="IPR030395">
    <property type="entry name" value="GP_PDE_dom"/>
</dbReference>